<evidence type="ECO:0000256" key="2">
    <source>
        <dbReference type="ARBA" id="ARBA00008017"/>
    </source>
</evidence>
<dbReference type="PANTHER" id="PTHR30347:SF1">
    <property type="entry name" value="MECHANOSENSITIVE CHANNEL MSCK"/>
    <property type="match status" value="1"/>
</dbReference>
<comment type="similarity">
    <text evidence="2">Belongs to the MscS (TC 1.A.23) family.</text>
</comment>
<protein>
    <recommendedName>
        <fullName evidence="18">Potassium efflux protein KefA</fullName>
    </recommendedName>
</protein>
<proteinExistence type="inferred from homology"/>
<feature type="domain" description="Mechanosensitive ion channel MscS porin" evidence="13">
    <location>
        <begin position="71"/>
        <end position="312"/>
    </location>
</feature>
<evidence type="ECO:0000256" key="6">
    <source>
        <dbReference type="ARBA" id="ARBA00022989"/>
    </source>
</evidence>
<gene>
    <name evidence="16" type="ORF">OO7_13718</name>
</gene>
<evidence type="ECO:0000256" key="5">
    <source>
        <dbReference type="ARBA" id="ARBA00022729"/>
    </source>
</evidence>
<dbReference type="GO" id="GO:0009992">
    <property type="term" value="P:intracellular water homeostasis"/>
    <property type="evidence" value="ECO:0007669"/>
    <property type="project" value="TreeGrafter"/>
</dbReference>
<dbReference type="Gene3D" id="2.30.30.60">
    <property type="match status" value="1"/>
</dbReference>
<dbReference type="AlphaFoldDB" id="K8W0X1"/>
<feature type="region of interest" description="Disordered" evidence="9">
    <location>
        <begin position="1135"/>
        <end position="1155"/>
    </location>
</feature>
<feature type="transmembrane region" description="Helical" evidence="10">
    <location>
        <begin position="537"/>
        <end position="557"/>
    </location>
</feature>
<keyword evidence="6 10" id="KW-1133">Transmembrane helix</keyword>
<feature type="transmembrane region" description="Helical" evidence="10">
    <location>
        <begin position="664"/>
        <end position="683"/>
    </location>
</feature>
<keyword evidence="7 10" id="KW-0472">Membrane</keyword>
<dbReference type="Gene3D" id="1.10.287.1260">
    <property type="match status" value="1"/>
</dbReference>
<dbReference type="InterPro" id="IPR025692">
    <property type="entry name" value="MscS_IM_dom1"/>
</dbReference>
<dbReference type="InterPro" id="IPR052702">
    <property type="entry name" value="MscS-like_channel"/>
</dbReference>
<dbReference type="SUPFAM" id="SSF50182">
    <property type="entry name" value="Sm-like ribonucleoproteins"/>
    <property type="match status" value="1"/>
</dbReference>
<dbReference type="EMBL" id="AKKN01000011">
    <property type="protein sequence ID" value="EKT54193.1"/>
    <property type="molecule type" value="Genomic_DNA"/>
</dbReference>
<dbReference type="GO" id="GO:0008381">
    <property type="term" value="F:mechanosensitive monoatomic ion channel activity"/>
    <property type="evidence" value="ECO:0007669"/>
    <property type="project" value="UniProtKB-ARBA"/>
</dbReference>
<evidence type="ECO:0000256" key="1">
    <source>
        <dbReference type="ARBA" id="ARBA00004651"/>
    </source>
</evidence>
<dbReference type="GO" id="GO:0005886">
    <property type="term" value="C:plasma membrane"/>
    <property type="evidence" value="ECO:0007669"/>
    <property type="project" value="UniProtKB-SubCell"/>
</dbReference>
<dbReference type="InterPro" id="IPR011066">
    <property type="entry name" value="MscS_channel_C_sf"/>
</dbReference>
<accession>K8W0X1</accession>
<dbReference type="PATRIC" id="fig|1141660.3.peg.2738"/>
<feature type="transmembrane region" description="Helical" evidence="10">
    <location>
        <begin position="585"/>
        <end position="607"/>
    </location>
</feature>
<evidence type="ECO:0000259" key="14">
    <source>
        <dbReference type="Pfam" id="PF21082"/>
    </source>
</evidence>
<dbReference type="SUPFAM" id="SSF82689">
    <property type="entry name" value="Mechanosensitive channel protein MscS (YggB), C-terminal domain"/>
    <property type="match status" value="1"/>
</dbReference>
<dbReference type="InterPro" id="IPR049142">
    <property type="entry name" value="MS_channel_1st"/>
</dbReference>
<sequence length="1155" mass="132130">MKLVNVLLESVKHFPVIISYLKKPIIGSVMLKYKYTYLQQLGIICFFLFFSCYVSAITSHSLPSKNEIQNQLNTLNKKSNQNGEDKLSIEDLENALSFYDELNKLDAKSEELQKKLERANEDASNATQGLIQLKNNSEESRSQFANKIKNISQEQQEEMLSKSLEQLQVKQNDLANYNTALIGLQTQPERAQSVMLENAQRLQEIRNELNHAFNDSIKLRDTQVEMLQIEQYYLQQQNEYQKRVLQANTQLQDVLQKQRDYTYLYIEQLESHIQLLQSFISEQRLTDSETTAREAQTSTENELQIKQNPLIRKEIAINNQLSERLVEATQGSNRMSQNSIRVKAWLERASQSERNLKEQINVLRGSLLLSRILFQQQINLPADILTKNLQNTIADLRLEQFDINQQRDSLYQVNDYIANLEKQFIDKNVSDPENSYLLSADDKAALVKLLEVRRGLLDELNLQLGNQISQAINLQLEQNQLLSVVNSLKNTLAQQIFWVNSNKPIDLTWIESFPEAAKQQISQLDFHFSKGSLKRGFTNSFLVIIPLVVLSLIFIWLHRKTSLRLQDIDQSLSSLRQNSLSNTPFAIVLTLLQTLPTAFLLIAFGYWFLKTGNVQSEFIWALCLQLATFWVLFELTLRILKPKGIAERHFAIEAKVAAQTRRRVWRLSLPLLPLICFSTYGVINPLKVSEDVIGQLIVLISLLMLFIFTLPFCRNIWHEKGSHLTRSIVVTLLTFSPLILIGLMMAGYYYTTLRLANRWLDSLYLLLLWYITYNACLRGLTLVARKLAYQRALERRKAQNQQQDEAENEPIKEPPMAIELISQQSLRLTTMVLFIIFAIGFYAIWSDFITIFSFLDSVDLWHYTATTAEGSNVLQSVTLANLITAIIIIVVSWVMTRNLPGLLEVLVLSRLKLRQGSTYAITTILTYIIVGIGAITSLSMIGVTWNKLQWLAAALTVGLGFGLQEIFANFVSGIILLFERPIRIGDTVTIGTYSGTVSKIRIRATTIVDFDRKEVIIPNKAFVTERLTNWSLSDTITRITVSIGVAYGSDLEKVKRVLLSAATSNSKVMTDPGPSVNFIGFGASTLDHELRFYVRQIGDRGVTSDEVNRAIDRLCRENDIDMAFNQLEVHLHNEKGDEIREVKHAQHEKKERDHP</sequence>
<reference evidence="16 17" key="1">
    <citation type="journal article" date="2012" name="BMC Genomics">
        <title>Comparative genomics of bacteria in the genus Providencia isolated from wild Drosophila melanogaster.</title>
        <authorList>
            <person name="Galac M.R."/>
            <person name="Lazzaro B.P."/>
        </authorList>
    </citation>
    <scope>NUCLEOTIDE SEQUENCE [LARGE SCALE GENOMIC DNA]</scope>
    <source>
        <strain evidence="16 17">DSM 19967</strain>
    </source>
</reference>
<evidence type="ECO:0000259" key="11">
    <source>
        <dbReference type="Pfam" id="PF00924"/>
    </source>
</evidence>
<feature type="transmembrane region" description="Helical" evidence="10">
    <location>
        <begin position="729"/>
        <end position="751"/>
    </location>
</feature>
<dbReference type="NCBIfam" id="NF008438">
    <property type="entry name" value="PRK11281.1"/>
    <property type="match status" value="1"/>
</dbReference>
<feature type="domain" description="Mechanosensitive ion channel MscS C-terminal" evidence="14">
    <location>
        <begin position="1039"/>
        <end position="1122"/>
    </location>
</feature>
<dbReference type="PANTHER" id="PTHR30347">
    <property type="entry name" value="POTASSIUM CHANNEL RELATED"/>
    <property type="match status" value="1"/>
</dbReference>
<evidence type="ECO:0000256" key="9">
    <source>
        <dbReference type="SAM" id="MobiDB-lite"/>
    </source>
</evidence>
<feature type="transmembrane region" description="Helical" evidence="10">
    <location>
        <begin position="37"/>
        <end position="56"/>
    </location>
</feature>
<evidence type="ECO:0008006" key="18">
    <source>
        <dbReference type="Google" id="ProtNLM"/>
    </source>
</evidence>
<comment type="subcellular location">
    <subcellularLocation>
        <location evidence="1">Cell membrane</location>
        <topology evidence="1">Multi-pass membrane protein</topology>
    </subcellularLocation>
</comment>
<feature type="transmembrane region" description="Helical" evidence="10">
    <location>
        <begin position="763"/>
        <end position="784"/>
    </location>
</feature>
<dbReference type="Pfam" id="PF21082">
    <property type="entry name" value="MS_channel_3rd"/>
    <property type="match status" value="1"/>
</dbReference>
<evidence type="ECO:0000259" key="13">
    <source>
        <dbReference type="Pfam" id="PF12795"/>
    </source>
</evidence>
<dbReference type="InterPro" id="IPR024393">
    <property type="entry name" value="MscS_porin"/>
</dbReference>
<dbReference type="HOGENOM" id="CLU_007829_3_0_6"/>
<dbReference type="FunFam" id="2.30.30.60:FF:000001">
    <property type="entry name" value="MscS Mechanosensitive ion channel"/>
    <property type="match status" value="1"/>
</dbReference>
<organism evidence="16 17">
    <name type="scientific">Providencia sneebia DSM 19967</name>
    <dbReference type="NCBI Taxonomy" id="1141660"/>
    <lineage>
        <taxon>Bacteria</taxon>
        <taxon>Pseudomonadati</taxon>
        <taxon>Pseudomonadota</taxon>
        <taxon>Gammaproteobacteria</taxon>
        <taxon>Enterobacterales</taxon>
        <taxon>Morganellaceae</taxon>
        <taxon>Providencia</taxon>
    </lineage>
</organism>
<dbReference type="InterPro" id="IPR049278">
    <property type="entry name" value="MS_channel_C"/>
</dbReference>
<keyword evidence="5" id="KW-0732">Signal</keyword>
<evidence type="ECO:0000256" key="3">
    <source>
        <dbReference type="ARBA" id="ARBA00022475"/>
    </source>
</evidence>
<keyword evidence="8" id="KW-0175">Coiled coil</keyword>
<feature type="domain" description="Mechanosensitive ion channel transmembrane helices 2/3" evidence="15">
    <location>
        <begin position="923"/>
        <end position="964"/>
    </location>
</feature>
<evidence type="ECO:0000256" key="7">
    <source>
        <dbReference type="ARBA" id="ARBA00023136"/>
    </source>
</evidence>
<dbReference type="InterPro" id="IPR006685">
    <property type="entry name" value="MscS_channel_2nd"/>
</dbReference>
<evidence type="ECO:0000313" key="16">
    <source>
        <dbReference type="EMBL" id="EKT54193.1"/>
    </source>
</evidence>
<feature type="domain" description="Mechanosensitive ion channel inner membrane" evidence="12">
    <location>
        <begin position="542"/>
        <end position="861"/>
    </location>
</feature>
<feature type="transmembrane region" description="Helical" evidence="10">
    <location>
        <begin position="916"/>
        <end position="938"/>
    </location>
</feature>
<dbReference type="Proteomes" id="UP000010290">
    <property type="component" value="Chromosome"/>
</dbReference>
<feature type="transmembrane region" description="Helical" evidence="10">
    <location>
        <begin position="874"/>
        <end position="895"/>
    </location>
</feature>
<dbReference type="FunFam" id="1.10.287.1260:FF:000002">
    <property type="entry name" value="Potassium efflux system KefA"/>
    <property type="match status" value="1"/>
</dbReference>
<comment type="caution">
    <text evidence="16">The sequence shown here is derived from an EMBL/GenBank/DDBJ whole genome shotgun (WGS) entry which is preliminary data.</text>
</comment>
<feature type="transmembrane region" description="Helical" evidence="10">
    <location>
        <begin position="950"/>
        <end position="978"/>
    </location>
</feature>
<feature type="transmembrane region" description="Helical" evidence="10">
    <location>
        <begin position="831"/>
        <end position="854"/>
    </location>
</feature>
<name>K8W0X1_9GAMM</name>
<feature type="transmembrane region" description="Helical" evidence="10">
    <location>
        <begin position="619"/>
        <end position="640"/>
    </location>
</feature>
<evidence type="ECO:0000259" key="12">
    <source>
        <dbReference type="Pfam" id="PF12794"/>
    </source>
</evidence>
<dbReference type="InterPro" id="IPR010920">
    <property type="entry name" value="LSM_dom_sf"/>
</dbReference>
<dbReference type="SUPFAM" id="SSF82861">
    <property type="entry name" value="Mechanosensitive channel protein MscS (YggB), transmembrane region"/>
    <property type="match status" value="1"/>
</dbReference>
<dbReference type="InterPro" id="IPR023408">
    <property type="entry name" value="MscS_beta-dom_sf"/>
</dbReference>
<dbReference type="Gene3D" id="3.30.70.100">
    <property type="match status" value="1"/>
</dbReference>
<keyword evidence="3" id="KW-1003">Cell membrane</keyword>
<dbReference type="InterPro" id="IPR011014">
    <property type="entry name" value="MscS_channel_TM-2"/>
</dbReference>
<dbReference type="Pfam" id="PF12795">
    <property type="entry name" value="MscS_porin"/>
    <property type="match status" value="1"/>
</dbReference>
<dbReference type="Pfam" id="PF12794">
    <property type="entry name" value="MscS_TM"/>
    <property type="match status" value="1"/>
</dbReference>
<dbReference type="InterPro" id="IPR006686">
    <property type="entry name" value="MscS_channel_CS"/>
</dbReference>
<feature type="domain" description="Mechanosensitive ion channel MscS" evidence="11">
    <location>
        <begin position="966"/>
        <end position="1031"/>
    </location>
</feature>
<feature type="coiled-coil region" evidence="8">
    <location>
        <begin position="102"/>
        <end position="136"/>
    </location>
</feature>
<evidence type="ECO:0000256" key="4">
    <source>
        <dbReference type="ARBA" id="ARBA00022692"/>
    </source>
</evidence>
<keyword evidence="17" id="KW-1185">Reference proteome</keyword>
<dbReference type="Pfam" id="PF00924">
    <property type="entry name" value="MS_channel_2nd"/>
    <property type="match status" value="1"/>
</dbReference>
<feature type="transmembrane region" description="Helical" evidence="10">
    <location>
        <begin position="695"/>
        <end position="717"/>
    </location>
</feature>
<dbReference type="PROSITE" id="PS01246">
    <property type="entry name" value="UPF0003"/>
    <property type="match status" value="1"/>
</dbReference>
<evidence type="ECO:0000256" key="10">
    <source>
        <dbReference type="SAM" id="Phobius"/>
    </source>
</evidence>
<keyword evidence="4 10" id="KW-0812">Transmembrane</keyword>
<evidence type="ECO:0000256" key="8">
    <source>
        <dbReference type="SAM" id="Coils"/>
    </source>
</evidence>
<dbReference type="Pfam" id="PF21088">
    <property type="entry name" value="MS_channel_1st"/>
    <property type="match status" value="1"/>
</dbReference>
<evidence type="ECO:0000313" key="17">
    <source>
        <dbReference type="Proteomes" id="UP000010290"/>
    </source>
</evidence>
<evidence type="ECO:0000259" key="15">
    <source>
        <dbReference type="Pfam" id="PF21088"/>
    </source>
</evidence>